<dbReference type="EMBL" id="GL876976">
    <property type="protein sequence ID" value="KLU91000.1"/>
    <property type="molecule type" value="Genomic_DNA"/>
</dbReference>
<name>A0A0C4EA66_MAGP6</name>
<evidence type="ECO:0000313" key="1">
    <source>
        <dbReference type="EMBL" id="KLU91000.1"/>
    </source>
</evidence>
<dbReference type="OrthoDB" id="10302116at2759"/>
<sequence>MNPHKDEIKQAVVDLTSDEWRPAQRFIRLDPRQHQDRLRAMQFWQPGQPNQLDFAVELFMRPELMDAMPHGCSVEWVRLKVSMLPDITRLLETCQPPNPPNRVWEVLLQMVSEQSIMHERVMEMLNR</sequence>
<accession>A0A0C4EA66</accession>
<keyword evidence="3" id="KW-1185">Reference proteome</keyword>
<dbReference type="AlphaFoldDB" id="A0A0C4EA66"/>
<proteinExistence type="predicted"/>
<dbReference type="eggNOG" id="ENOG502REM7">
    <property type="taxonomic scope" value="Eukaryota"/>
</dbReference>
<reference evidence="2" key="4">
    <citation type="journal article" date="2015" name="G3 (Bethesda)">
        <title>Genome sequences of three phytopathogenic species of the Magnaporthaceae family of fungi.</title>
        <authorList>
            <person name="Okagaki L.H."/>
            <person name="Nunes C.C."/>
            <person name="Sailsbery J."/>
            <person name="Clay B."/>
            <person name="Brown D."/>
            <person name="John T."/>
            <person name="Oh Y."/>
            <person name="Young N."/>
            <person name="Fitzgerald M."/>
            <person name="Haas B.J."/>
            <person name="Zeng Q."/>
            <person name="Young S."/>
            <person name="Adiconis X."/>
            <person name="Fan L."/>
            <person name="Levin J.Z."/>
            <person name="Mitchell T.K."/>
            <person name="Okubara P.A."/>
            <person name="Farman M.L."/>
            <person name="Kohn L.M."/>
            <person name="Birren B."/>
            <person name="Ma L.-J."/>
            <person name="Dean R.A."/>
        </authorList>
    </citation>
    <scope>NUCLEOTIDE SEQUENCE</scope>
    <source>
        <strain evidence="2">ATCC 64411 / 73-15</strain>
    </source>
</reference>
<reference evidence="1" key="2">
    <citation type="submission" date="2010-05" db="EMBL/GenBank/DDBJ databases">
        <title>The Genome Sequence of Magnaporthe poae strain ATCC 64411.</title>
        <authorList>
            <consortium name="The Broad Institute Genome Sequencing Platform"/>
            <consortium name="Broad Institute Genome Sequencing Center for Infectious Disease"/>
            <person name="Ma L.-J."/>
            <person name="Dead R."/>
            <person name="Young S."/>
            <person name="Zeng Q."/>
            <person name="Koehrsen M."/>
            <person name="Alvarado L."/>
            <person name="Berlin A."/>
            <person name="Chapman S.B."/>
            <person name="Chen Z."/>
            <person name="Freedman E."/>
            <person name="Gellesch M."/>
            <person name="Goldberg J."/>
            <person name="Griggs A."/>
            <person name="Gujja S."/>
            <person name="Heilman E.R."/>
            <person name="Heiman D."/>
            <person name="Hepburn T."/>
            <person name="Howarth C."/>
            <person name="Jen D."/>
            <person name="Larson L."/>
            <person name="Mehta T."/>
            <person name="Neiman D."/>
            <person name="Pearson M."/>
            <person name="Roberts A."/>
            <person name="Saif S."/>
            <person name="Shea T."/>
            <person name="Shenoy N."/>
            <person name="Sisk P."/>
            <person name="Stolte C."/>
            <person name="Sykes S."/>
            <person name="Walk T."/>
            <person name="White J."/>
            <person name="Yandava C."/>
            <person name="Haas B."/>
            <person name="Nusbaum C."/>
            <person name="Birren B."/>
        </authorList>
    </citation>
    <scope>NUCLEOTIDE SEQUENCE</scope>
    <source>
        <strain evidence="1">ATCC 64411</strain>
    </source>
</reference>
<dbReference type="VEuPathDB" id="FungiDB:MAPG_09525"/>
<protein>
    <submittedName>
        <fullName evidence="1 2">Uncharacterized protein</fullName>
    </submittedName>
</protein>
<reference evidence="1" key="3">
    <citation type="submission" date="2011-03" db="EMBL/GenBank/DDBJ databases">
        <title>Annotation of Magnaporthe poae ATCC 64411.</title>
        <authorList>
            <person name="Ma L.-J."/>
            <person name="Dead R."/>
            <person name="Young S.K."/>
            <person name="Zeng Q."/>
            <person name="Gargeya S."/>
            <person name="Fitzgerald M."/>
            <person name="Haas B."/>
            <person name="Abouelleil A."/>
            <person name="Alvarado L."/>
            <person name="Arachchi H.M."/>
            <person name="Berlin A."/>
            <person name="Brown A."/>
            <person name="Chapman S.B."/>
            <person name="Chen Z."/>
            <person name="Dunbar C."/>
            <person name="Freedman E."/>
            <person name="Gearin G."/>
            <person name="Gellesch M."/>
            <person name="Goldberg J."/>
            <person name="Griggs A."/>
            <person name="Gujja S."/>
            <person name="Heiman D."/>
            <person name="Howarth C."/>
            <person name="Larson L."/>
            <person name="Lui A."/>
            <person name="MacDonald P.J.P."/>
            <person name="Mehta T."/>
            <person name="Montmayeur A."/>
            <person name="Murphy C."/>
            <person name="Neiman D."/>
            <person name="Pearson M."/>
            <person name="Priest M."/>
            <person name="Roberts A."/>
            <person name="Saif S."/>
            <person name="Shea T."/>
            <person name="Shenoy N."/>
            <person name="Sisk P."/>
            <person name="Stolte C."/>
            <person name="Sykes S."/>
            <person name="Yandava C."/>
            <person name="Wortman J."/>
            <person name="Nusbaum C."/>
            <person name="Birren B."/>
        </authorList>
    </citation>
    <scope>NUCLEOTIDE SEQUENCE</scope>
    <source>
        <strain evidence="1">ATCC 64411</strain>
    </source>
</reference>
<dbReference type="Proteomes" id="UP000011715">
    <property type="component" value="Unassembled WGS sequence"/>
</dbReference>
<dbReference type="EMBL" id="ADBL01002433">
    <property type="status" value="NOT_ANNOTATED_CDS"/>
    <property type="molecule type" value="Genomic_DNA"/>
</dbReference>
<dbReference type="EnsemblFungi" id="MAPG_09525T0">
    <property type="protein sequence ID" value="MAPG_09525T0"/>
    <property type="gene ID" value="MAPG_09525"/>
</dbReference>
<reference evidence="3" key="1">
    <citation type="submission" date="2010-05" db="EMBL/GenBank/DDBJ databases">
        <title>The genome sequence of Magnaporthe poae strain ATCC 64411.</title>
        <authorList>
            <person name="Ma L.-J."/>
            <person name="Dead R."/>
            <person name="Young S."/>
            <person name="Zeng Q."/>
            <person name="Koehrsen M."/>
            <person name="Alvarado L."/>
            <person name="Berlin A."/>
            <person name="Chapman S.B."/>
            <person name="Chen Z."/>
            <person name="Freedman E."/>
            <person name="Gellesch M."/>
            <person name="Goldberg J."/>
            <person name="Griggs A."/>
            <person name="Gujja S."/>
            <person name="Heilman E.R."/>
            <person name="Heiman D."/>
            <person name="Hepburn T."/>
            <person name="Howarth C."/>
            <person name="Jen D."/>
            <person name="Larson L."/>
            <person name="Mehta T."/>
            <person name="Neiman D."/>
            <person name="Pearson M."/>
            <person name="Roberts A."/>
            <person name="Saif S."/>
            <person name="Shea T."/>
            <person name="Shenoy N."/>
            <person name="Sisk P."/>
            <person name="Stolte C."/>
            <person name="Sykes S."/>
            <person name="Walk T."/>
            <person name="White J."/>
            <person name="Yandava C."/>
            <person name="Haas B."/>
            <person name="Nusbaum C."/>
            <person name="Birren B."/>
        </authorList>
    </citation>
    <scope>NUCLEOTIDE SEQUENCE [LARGE SCALE GENOMIC DNA]</scope>
    <source>
        <strain evidence="3">ATCC 64411 / 73-15</strain>
    </source>
</reference>
<organism evidence="2 3">
    <name type="scientific">Magnaporthiopsis poae (strain ATCC 64411 / 73-15)</name>
    <name type="common">Kentucky bluegrass fungus</name>
    <name type="synonym">Magnaporthe poae</name>
    <dbReference type="NCBI Taxonomy" id="644358"/>
    <lineage>
        <taxon>Eukaryota</taxon>
        <taxon>Fungi</taxon>
        <taxon>Dikarya</taxon>
        <taxon>Ascomycota</taxon>
        <taxon>Pezizomycotina</taxon>
        <taxon>Sordariomycetes</taxon>
        <taxon>Sordariomycetidae</taxon>
        <taxon>Magnaporthales</taxon>
        <taxon>Magnaporthaceae</taxon>
        <taxon>Magnaporthiopsis</taxon>
    </lineage>
</organism>
<evidence type="ECO:0000313" key="3">
    <source>
        <dbReference type="Proteomes" id="UP000011715"/>
    </source>
</evidence>
<gene>
    <name evidence="1" type="ORF">MAPG_09525</name>
</gene>
<evidence type="ECO:0000313" key="2">
    <source>
        <dbReference type="EnsemblFungi" id="MAPG_09525T0"/>
    </source>
</evidence>
<reference evidence="2" key="5">
    <citation type="submission" date="2015-06" db="UniProtKB">
        <authorList>
            <consortium name="EnsemblFungi"/>
        </authorList>
    </citation>
    <scope>IDENTIFICATION</scope>
    <source>
        <strain evidence="2">ATCC 64411</strain>
    </source>
</reference>